<gene>
    <name evidence="2" type="ORF">CROQUDRAFT_689669</name>
    <name evidence="1" type="ORF">CROQUDRAFT_698015</name>
</gene>
<feature type="non-terminal residue" evidence="1">
    <location>
        <position position="1"/>
    </location>
</feature>
<keyword evidence="3" id="KW-1185">Reference proteome</keyword>
<evidence type="ECO:0000313" key="1">
    <source>
        <dbReference type="EMBL" id="KAG0139379.1"/>
    </source>
</evidence>
<accession>A0A9P6N587</accession>
<protein>
    <submittedName>
        <fullName evidence="1">Uncharacterized protein</fullName>
    </submittedName>
</protein>
<proteinExistence type="predicted"/>
<reference evidence="1" key="1">
    <citation type="submission" date="2013-11" db="EMBL/GenBank/DDBJ databases">
        <title>Genome sequence of the fusiform rust pathogen reveals effectors for host alternation and coevolution with pine.</title>
        <authorList>
            <consortium name="DOE Joint Genome Institute"/>
            <person name="Smith K."/>
            <person name="Pendleton A."/>
            <person name="Kubisiak T."/>
            <person name="Anderson C."/>
            <person name="Salamov A."/>
            <person name="Aerts A."/>
            <person name="Riley R."/>
            <person name="Clum A."/>
            <person name="Lindquist E."/>
            <person name="Ence D."/>
            <person name="Campbell M."/>
            <person name="Kronenberg Z."/>
            <person name="Feau N."/>
            <person name="Dhillon B."/>
            <person name="Hamelin R."/>
            <person name="Burleigh J."/>
            <person name="Smith J."/>
            <person name="Yandell M."/>
            <person name="Nelson C."/>
            <person name="Grigoriev I."/>
            <person name="Davis J."/>
        </authorList>
    </citation>
    <scope>NUCLEOTIDE SEQUENCE</scope>
    <source>
        <strain evidence="1">G11</strain>
    </source>
</reference>
<name>A0A9P6N587_9BASI</name>
<organism evidence="1 3">
    <name type="scientific">Cronartium quercuum f. sp. fusiforme G11</name>
    <dbReference type="NCBI Taxonomy" id="708437"/>
    <lineage>
        <taxon>Eukaryota</taxon>
        <taxon>Fungi</taxon>
        <taxon>Dikarya</taxon>
        <taxon>Basidiomycota</taxon>
        <taxon>Pucciniomycotina</taxon>
        <taxon>Pucciniomycetes</taxon>
        <taxon>Pucciniales</taxon>
        <taxon>Coleosporiaceae</taxon>
        <taxon>Cronartium</taxon>
    </lineage>
</organism>
<dbReference type="Proteomes" id="UP000886653">
    <property type="component" value="Unassembled WGS sequence"/>
</dbReference>
<comment type="caution">
    <text evidence="1">The sequence shown here is derived from an EMBL/GenBank/DDBJ whole genome shotgun (WGS) entry which is preliminary data.</text>
</comment>
<evidence type="ECO:0000313" key="2">
    <source>
        <dbReference type="EMBL" id="KAG0140676.1"/>
    </source>
</evidence>
<dbReference type="AlphaFoldDB" id="A0A9P6N587"/>
<dbReference type="EMBL" id="MU167427">
    <property type="protein sequence ID" value="KAG0140676.1"/>
    <property type="molecule type" value="Genomic_DNA"/>
</dbReference>
<sequence>EQGHPVEGMVICICPDCSKIEHEDEHGALVPGAWVHPGTCRKHLARLTAEPEDSFMIMLHENFEQRAHINMSNRLVALLNPDTDHCSDSKDVAGGLVENFANLVCKFL</sequence>
<evidence type="ECO:0000313" key="3">
    <source>
        <dbReference type="Proteomes" id="UP000886653"/>
    </source>
</evidence>
<dbReference type="EMBL" id="MU167605">
    <property type="protein sequence ID" value="KAG0139379.1"/>
    <property type="molecule type" value="Genomic_DNA"/>
</dbReference>